<name>A0A0P6XSN9_9CHLR</name>
<feature type="domain" description="Flavin reductase like" evidence="2">
    <location>
        <begin position="12"/>
        <end position="158"/>
    </location>
</feature>
<comment type="caution">
    <text evidence="3">The sequence shown here is derived from an EMBL/GenBank/DDBJ whole genome shotgun (WGS) entry which is preliminary data.</text>
</comment>
<evidence type="ECO:0000313" key="3">
    <source>
        <dbReference type="EMBL" id="KPL75777.1"/>
    </source>
</evidence>
<accession>A0A0P6XSN9</accession>
<protein>
    <recommendedName>
        <fullName evidence="2">Flavin reductase like domain-containing protein</fullName>
    </recommendedName>
</protein>
<evidence type="ECO:0000256" key="1">
    <source>
        <dbReference type="ARBA" id="ARBA00023002"/>
    </source>
</evidence>
<dbReference type="InterPro" id="IPR050268">
    <property type="entry name" value="NADH-dep_flavin_reductase"/>
</dbReference>
<dbReference type="Pfam" id="PF01613">
    <property type="entry name" value="Flavin_Reduct"/>
    <property type="match status" value="1"/>
</dbReference>
<dbReference type="GO" id="GO:0010181">
    <property type="term" value="F:FMN binding"/>
    <property type="evidence" value="ECO:0007669"/>
    <property type="project" value="InterPro"/>
</dbReference>
<organism evidence="3 4">
    <name type="scientific">Levilinea saccharolytica</name>
    <dbReference type="NCBI Taxonomy" id="229921"/>
    <lineage>
        <taxon>Bacteria</taxon>
        <taxon>Bacillati</taxon>
        <taxon>Chloroflexota</taxon>
        <taxon>Anaerolineae</taxon>
        <taxon>Anaerolineales</taxon>
        <taxon>Anaerolineaceae</taxon>
        <taxon>Levilinea</taxon>
    </lineage>
</organism>
<dbReference type="InterPro" id="IPR012349">
    <property type="entry name" value="Split_barrel_FMN-bd"/>
</dbReference>
<dbReference type="Gene3D" id="2.30.110.10">
    <property type="entry name" value="Electron Transport, Fmn-binding Protein, Chain A"/>
    <property type="match status" value="1"/>
</dbReference>
<dbReference type="OrthoDB" id="9792858at2"/>
<keyword evidence="4" id="KW-1185">Reference proteome</keyword>
<dbReference type="PANTHER" id="PTHR30466:SF1">
    <property type="entry name" value="FMN REDUCTASE (NADH) RUTF"/>
    <property type="match status" value="1"/>
</dbReference>
<gene>
    <name evidence="3" type="ORF">ADN01_18350</name>
</gene>
<dbReference type="GO" id="GO:0042602">
    <property type="term" value="F:riboflavin reductase (NADPH) activity"/>
    <property type="evidence" value="ECO:0007669"/>
    <property type="project" value="TreeGrafter"/>
</dbReference>
<dbReference type="InterPro" id="IPR002563">
    <property type="entry name" value="Flavin_Rdtase-like_dom"/>
</dbReference>
<dbReference type="EMBL" id="LGCM01000065">
    <property type="protein sequence ID" value="KPL75777.1"/>
    <property type="molecule type" value="Genomic_DNA"/>
</dbReference>
<keyword evidence="1" id="KW-0560">Oxidoreductase</keyword>
<dbReference type="STRING" id="229921.ADN01_18350"/>
<dbReference type="PANTHER" id="PTHR30466">
    <property type="entry name" value="FLAVIN REDUCTASE"/>
    <property type="match status" value="1"/>
</dbReference>
<proteinExistence type="predicted"/>
<sequence length="160" mass="17464">MSVGGEDLRSAMRHWTTGVAILTSQLDGARHGMTVNSFTSVSLYPPRVVVTLARRTRTFRMVEESGIFAVTILREDQLEAAERFAGRIPEDGDRFAGLTWAEAASGAPLLAGGLAFLDCKVVHRYDMAESTLLVGEVLQVQLGADGRPLVYLDRKFHTIG</sequence>
<dbReference type="AlphaFoldDB" id="A0A0P6XSN9"/>
<dbReference type="Proteomes" id="UP000050501">
    <property type="component" value="Unassembled WGS sequence"/>
</dbReference>
<dbReference type="SUPFAM" id="SSF50475">
    <property type="entry name" value="FMN-binding split barrel"/>
    <property type="match status" value="1"/>
</dbReference>
<evidence type="ECO:0000313" key="4">
    <source>
        <dbReference type="Proteomes" id="UP000050501"/>
    </source>
</evidence>
<dbReference type="SMART" id="SM00903">
    <property type="entry name" value="Flavin_Reduct"/>
    <property type="match status" value="1"/>
</dbReference>
<evidence type="ECO:0000259" key="2">
    <source>
        <dbReference type="SMART" id="SM00903"/>
    </source>
</evidence>
<reference evidence="3 4" key="1">
    <citation type="submission" date="2015-07" db="EMBL/GenBank/DDBJ databases">
        <title>Genome sequence of Levilinea saccharolytica DSM 16555.</title>
        <authorList>
            <person name="Hemp J."/>
            <person name="Ward L.M."/>
            <person name="Pace L.A."/>
            <person name="Fischer W.W."/>
        </authorList>
    </citation>
    <scope>NUCLEOTIDE SEQUENCE [LARGE SCALE GENOMIC DNA]</scope>
    <source>
        <strain evidence="3 4">KIBI-1</strain>
    </source>
</reference>
<dbReference type="RefSeq" id="WP_062417881.1">
    <property type="nucleotide sequence ID" value="NZ_DF967974.1"/>
</dbReference>